<dbReference type="GO" id="GO:0000423">
    <property type="term" value="P:mitophagy"/>
    <property type="evidence" value="ECO:0007669"/>
    <property type="project" value="TreeGrafter"/>
</dbReference>
<dbReference type="InterPro" id="IPR013083">
    <property type="entry name" value="Znf_RING/FYVE/PHD"/>
</dbReference>
<dbReference type="GO" id="GO:0035973">
    <property type="term" value="P:aggrephagy"/>
    <property type="evidence" value="ECO:0007669"/>
    <property type="project" value="TreeGrafter"/>
</dbReference>
<dbReference type="SMART" id="SM00291">
    <property type="entry name" value="ZnF_ZZ"/>
    <property type="match status" value="4"/>
</dbReference>
<evidence type="ECO:0000313" key="8">
    <source>
        <dbReference type="EMBL" id="KAF4610665.1"/>
    </source>
</evidence>
<feature type="compositionally biased region" description="Low complexity" evidence="5">
    <location>
        <begin position="958"/>
        <end position="970"/>
    </location>
</feature>
<dbReference type="SUPFAM" id="SSF57850">
    <property type="entry name" value="RING/U-box"/>
    <property type="match status" value="5"/>
</dbReference>
<dbReference type="InterPro" id="IPR052260">
    <property type="entry name" value="Autophagy_Rcpt_SigReg"/>
</dbReference>
<feature type="compositionally biased region" description="Polar residues" evidence="5">
    <location>
        <begin position="518"/>
        <end position="539"/>
    </location>
</feature>
<dbReference type="PROSITE" id="PS50135">
    <property type="entry name" value="ZF_ZZ_2"/>
    <property type="match status" value="1"/>
</dbReference>
<dbReference type="Pfam" id="PF00564">
    <property type="entry name" value="PB1"/>
    <property type="match status" value="1"/>
</dbReference>
<dbReference type="GO" id="GO:0008270">
    <property type="term" value="F:zinc ion binding"/>
    <property type="evidence" value="ECO:0007669"/>
    <property type="project" value="UniProtKB-KW"/>
</dbReference>
<dbReference type="Proteomes" id="UP000521872">
    <property type="component" value="Unassembled WGS sequence"/>
</dbReference>
<dbReference type="SUPFAM" id="SSF54277">
    <property type="entry name" value="CAD &amp; PB1 domains"/>
    <property type="match status" value="1"/>
</dbReference>
<dbReference type="InterPro" id="IPR000433">
    <property type="entry name" value="Znf_ZZ"/>
</dbReference>
<organism evidence="8 9">
    <name type="scientific">Agrocybe pediades</name>
    <dbReference type="NCBI Taxonomy" id="84607"/>
    <lineage>
        <taxon>Eukaryota</taxon>
        <taxon>Fungi</taxon>
        <taxon>Dikarya</taxon>
        <taxon>Basidiomycota</taxon>
        <taxon>Agaricomycotina</taxon>
        <taxon>Agaricomycetes</taxon>
        <taxon>Agaricomycetidae</taxon>
        <taxon>Agaricales</taxon>
        <taxon>Agaricineae</taxon>
        <taxon>Strophariaceae</taxon>
        <taxon>Agrocybe</taxon>
    </lineage>
</organism>
<evidence type="ECO:0000256" key="5">
    <source>
        <dbReference type="SAM" id="MobiDB-lite"/>
    </source>
</evidence>
<dbReference type="InterPro" id="IPR000270">
    <property type="entry name" value="PB1_dom"/>
</dbReference>
<dbReference type="CDD" id="cd02340">
    <property type="entry name" value="ZZ_NBR1_like"/>
    <property type="match status" value="1"/>
</dbReference>
<evidence type="ECO:0000313" key="9">
    <source>
        <dbReference type="Proteomes" id="UP000521872"/>
    </source>
</evidence>
<feature type="compositionally biased region" description="Polar residues" evidence="5">
    <location>
        <begin position="880"/>
        <end position="889"/>
    </location>
</feature>
<dbReference type="GO" id="GO:0007032">
    <property type="term" value="P:endosome organization"/>
    <property type="evidence" value="ECO:0007669"/>
    <property type="project" value="TreeGrafter"/>
</dbReference>
<dbReference type="SMART" id="SM00184">
    <property type="entry name" value="RING"/>
    <property type="match status" value="1"/>
</dbReference>
<keyword evidence="1" id="KW-0479">Metal-binding</keyword>
<dbReference type="Gene3D" id="3.10.20.90">
    <property type="entry name" value="Phosphatidylinositol 3-kinase Catalytic Subunit, Chain A, domain 1"/>
    <property type="match status" value="1"/>
</dbReference>
<evidence type="ECO:0000256" key="3">
    <source>
        <dbReference type="ARBA" id="ARBA00022833"/>
    </source>
</evidence>
<dbReference type="InterPro" id="IPR001841">
    <property type="entry name" value="Znf_RING"/>
</dbReference>
<feature type="region of interest" description="Disordered" evidence="5">
    <location>
        <begin position="947"/>
        <end position="970"/>
    </location>
</feature>
<feature type="compositionally biased region" description="Polar residues" evidence="5">
    <location>
        <begin position="841"/>
        <end position="860"/>
    </location>
</feature>
<dbReference type="GO" id="GO:0005080">
    <property type="term" value="F:protein kinase C binding"/>
    <property type="evidence" value="ECO:0007669"/>
    <property type="project" value="TreeGrafter"/>
</dbReference>
<feature type="compositionally biased region" description="Polar residues" evidence="5">
    <location>
        <begin position="1152"/>
        <end position="1163"/>
    </location>
</feature>
<evidence type="ECO:0000256" key="4">
    <source>
        <dbReference type="PROSITE-ProRule" id="PRU00228"/>
    </source>
</evidence>
<dbReference type="InterPro" id="IPR043145">
    <property type="entry name" value="Znf_ZZ_sf"/>
</dbReference>
<evidence type="ECO:0000256" key="2">
    <source>
        <dbReference type="ARBA" id="ARBA00022771"/>
    </source>
</evidence>
<feature type="compositionally biased region" description="Low complexity" evidence="5">
    <location>
        <begin position="408"/>
        <end position="425"/>
    </location>
</feature>
<name>A0A8H4VJY0_9AGAR</name>
<evidence type="ECO:0000256" key="1">
    <source>
        <dbReference type="ARBA" id="ARBA00022723"/>
    </source>
</evidence>
<feature type="region of interest" description="Disordered" evidence="5">
    <location>
        <begin position="841"/>
        <end position="898"/>
    </location>
</feature>
<dbReference type="GO" id="GO:0070530">
    <property type="term" value="F:K63-linked polyubiquitin modification-dependent protein binding"/>
    <property type="evidence" value="ECO:0007669"/>
    <property type="project" value="TreeGrafter"/>
</dbReference>
<accession>A0A8H4VJY0</accession>
<feature type="region of interest" description="Disordered" evidence="5">
    <location>
        <begin position="469"/>
        <end position="545"/>
    </location>
</feature>
<feature type="compositionally biased region" description="Polar residues" evidence="5">
    <location>
        <begin position="366"/>
        <end position="380"/>
    </location>
</feature>
<dbReference type="EMBL" id="JAACJL010000058">
    <property type="protein sequence ID" value="KAF4610665.1"/>
    <property type="molecule type" value="Genomic_DNA"/>
</dbReference>
<proteinExistence type="predicted"/>
<keyword evidence="9" id="KW-1185">Reference proteome</keyword>
<dbReference type="InterPro" id="IPR017907">
    <property type="entry name" value="Znf_RING_CS"/>
</dbReference>
<dbReference type="PANTHER" id="PTHR15090:SF0">
    <property type="entry name" value="SEQUESTOSOME-1"/>
    <property type="match status" value="1"/>
</dbReference>
<gene>
    <name evidence="8" type="ORF">D9613_006946</name>
</gene>
<evidence type="ECO:0000259" key="6">
    <source>
        <dbReference type="PROSITE" id="PS50089"/>
    </source>
</evidence>
<dbReference type="Gene3D" id="3.30.60.90">
    <property type="match status" value="4"/>
</dbReference>
<dbReference type="Gene3D" id="3.30.40.10">
    <property type="entry name" value="Zinc/RING finger domain, C3HC4 (zinc finger)"/>
    <property type="match status" value="1"/>
</dbReference>
<protein>
    <submittedName>
        <fullName evidence="8">Uncharacterized protein</fullName>
    </submittedName>
</protein>
<dbReference type="PROSITE" id="PS00518">
    <property type="entry name" value="ZF_RING_1"/>
    <property type="match status" value="1"/>
</dbReference>
<feature type="region of interest" description="Disordered" evidence="5">
    <location>
        <begin position="1110"/>
        <end position="1203"/>
    </location>
</feature>
<sequence>MHAAISIFVQSMDTPYTRLSPTRFSSPDMSYSSGSLALAEDLNQVMADVLQGKQRIVSYPQTSQYGPGGIGAAACGFAALNCARIAFLLEDRLMQQADGKKDYSIPLLRSVLSYETTEEIVSICSSWKSSRHLEVEDLLEIPIFKNTFHLARTKYGQSNYRGFQGLIMDTLSLGRNSVVAAVVTRSPEILVCLKIPTHSAIDNFFVVFDSHPRQNHPLGSGMIVCSSIGATAAYLEETLGVGAAISNDLGNYQAMVLGQFSGHILVAKSPEDGMSVDALMMKASVDLLDLKGELDTAKQNESNLWSRNQELQARVYLLEHQLQMARSQASSGKKKNKGHNQNYHPTSYSIDVELSREIMEHHKIHPSSNQARAPNTSNQKEFPHLKGKGTAHSGSQIDKSQSHSKPHSANAIAGPSSSSSNGYHSPPGPDLYSERLALQLQQEFDQENEAIIQSAHSQMRHTPSDEWILQSKRQKSQKSSYSDALNRPSGSGQSGSGSSKKKKDLPQQWLPRSKQAVPASSDTVAISQNGGQSSKQQYPPNHDDLLADPSELAAIRLQLQFDQEEKGIALDTVALQKQFPVFECPLCMDSALQEEMIRLSDCDHAYCRSCMQQYIEVALKERRYPIPCPVCAIEKTRQPSAIDNSTFEIVGLKNEDLAIFQEMQLNAYSVPLSCRMCNKTISARNCSYELLRNKIEQCFSLYATSYAVSYKDDDGEITVISTDADLTEAIQYFQAGDDAPLSSAASILSGRSFGPRKITLRVDISVDYDGPSLSDTSSLASIEEFKGKNGSQHSFSFGTPSIQELDDDSVTVSSRDPGTSSRRNGRFLGDSLYSQRVISRQGSFTSSDNRQTSVGRQGQPPQGEATPSRDPGSDSRHDGYTSSVEDSQPTPAPGFAENSSAVFERLKLSETLRDDTSSIDFDSLAASERGAAWLRDQEERAIRARLGALPEPSESDGSFSLTSSEELSLEGDLALERDPRGRYYYTYTSGSSSQFQESGDDDGLNGAQEGEGGPYGEDVTRGPRPTSMQLRWIDSQRKGPQDVWKTNRHSDLRSLSIQEEDNILPQTIDKELLPFLPVPPPSSDILTDCSNCGIILDAIRYVCSTCGEKAPMSNSGSGKGKYREESSSPVSTFSYPPPGHTLFSSPNSSSSQTFVGSPESLNEPQRYKPLPSIPSAHSLPSLPSIFGGSRPRSNAPSSPSSSVAPGGYELCSACLESVGIHHAIEAGLAGSSSSPGVGNMSPSYDDPQRALQWRRAAPRKGQLRHAYQEKVWGHLGWEDVVLDEAQISQCSTCSAVTERQRYKCASCNKMHLCRACYSQVHELHPSHAFLIVPDKPAEVSESDSTEHPMPHTNEENSLVHPGVKCAHCLLDIVGARFHCAICDAVDICSNCESAGLPGNLDSADGGHNSSHILIKIPYPLETAELQNASRRALHLWTGRDAASVGFKPLMSKAESEISSYAQTMIVSGSRNGLQYPPDTHRLFCNNCGDLIIGVRYQCGHCQSKPYAYNLCSNCERNSYEIHDPMHVFFKLPRPVHRALESLFPMLPPLYKSPAGPARGENPRGLPFFPLKELESKGSGILKAFLASLVHTTALCDRCINTIRGEWFRCAYCARDLCDACEAVDTHDDTHVFLVLKSAVDMQLFNRIANTEDTSASAPIISYPVYR</sequence>
<feature type="domain" description="RING-type" evidence="6">
    <location>
        <begin position="584"/>
        <end position="631"/>
    </location>
</feature>
<comment type="caution">
    <text evidence="8">The sequence shown here is derived from an EMBL/GenBank/DDBJ whole genome shotgun (WGS) entry which is preliminary data.</text>
</comment>
<feature type="compositionally biased region" description="Low complexity" evidence="5">
    <location>
        <begin position="1187"/>
        <end position="1203"/>
    </location>
</feature>
<feature type="compositionally biased region" description="Polar residues" evidence="5">
    <location>
        <begin position="810"/>
        <end position="822"/>
    </location>
</feature>
<feature type="region of interest" description="Disordered" evidence="5">
    <location>
        <begin position="788"/>
        <end position="827"/>
    </location>
</feature>
<dbReference type="PROSITE" id="PS50089">
    <property type="entry name" value="ZF_RING_2"/>
    <property type="match status" value="1"/>
</dbReference>
<dbReference type="Pfam" id="PF00569">
    <property type="entry name" value="ZZ"/>
    <property type="match status" value="1"/>
</dbReference>
<dbReference type="PANTHER" id="PTHR15090">
    <property type="entry name" value="SEQUESTOSOME 1-RELATED"/>
    <property type="match status" value="1"/>
</dbReference>
<feature type="region of interest" description="Disordered" evidence="5">
    <location>
        <begin position="364"/>
        <end position="431"/>
    </location>
</feature>
<dbReference type="GO" id="GO:0044753">
    <property type="term" value="C:amphisome"/>
    <property type="evidence" value="ECO:0007669"/>
    <property type="project" value="TreeGrafter"/>
</dbReference>
<evidence type="ECO:0000259" key="7">
    <source>
        <dbReference type="PROSITE" id="PS50135"/>
    </source>
</evidence>
<feature type="region of interest" description="Disordered" evidence="5">
    <location>
        <begin position="986"/>
        <end position="1025"/>
    </location>
</feature>
<keyword evidence="3" id="KW-0862">Zinc</keyword>
<feature type="domain" description="ZZ-type" evidence="7">
    <location>
        <begin position="1360"/>
        <end position="1421"/>
    </location>
</feature>
<feature type="region of interest" description="Disordered" evidence="5">
    <location>
        <begin position="326"/>
        <end position="346"/>
    </location>
</feature>
<keyword evidence="2 4" id="KW-0863">Zinc-finger</keyword>
<reference evidence="8 9" key="1">
    <citation type="submission" date="2019-12" db="EMBL/GenBank/DDBJ databases">
        <authorList>
            <person name="Floudas D."/>
            <person name="Bentzer J."/>
            <person name="Ahren D."/>
            <person name="Johansson T."/>
            <person name="Persson P."/>
            <person name="Tunlid A."/>
        </authorList>
    </citation>
    <scope>NUCLEOTIDE SEQUENCE [LARGE SCALE GENOMIC DNA]</scope>
    <source>
        <strain evidence="8 9">CBS 102.39</strain>
    </source>
</reference>
<dbReference type="Pfam" id="PF00097">
    <property type="entry name" value="zf-C3HC4"/>
    <property type="match status" value="1"/>
</dbReference>
<feature type="compositionally biased region" description="Polar residues" evidence="5">
    <location>
        <begin position="789"/>
        <end position="802"/>
    </location>
</feature>
<dbReference type="GO" id="GO:0016235">
    <property type="term" value="C:aggresome"/>
    <property type="evidence" value="ECO:0007669"/>
    <property type="project" value="TreeGrafter"/>
</dbReference>
<dbReference type="InterPro" id="IPR018957">
    <property type="entry name" value="Znf_C3HC4_RING-type"/>
</dbReference>